<dbReference type="AlphaFoldDB" id="A0A127QPM0"/>
<dbReference type="Proteomes" id="UP000071778">
    <property type="component" value="Chromosome"/>
</dbReference>
<evidence type="ECO:0000313" key="1">
    <source>
        <dbReference type="EMBL" id="AMP11976.1"/>
    </source>
</evidence>
<protein>
    <submittedName>
        <fullName evidence="1">Uncharacterized protein</fullName>
    </submittedName>
</protein>
<evidence type="ECO:0000313" key="2">
    <source>
        <dbReference type="Proteomes" id="UP000071778"/>
    </source>
</evidence>
<sequence length="68" mass="7655">MNEWLVIDKKKIAVVLALTIAGASALADETIVFIRHGEKPEKGILLHSFFFCPPPDMISINQMTRQLF</sequence>
<gene>
    <name evidence="1" type="ORF">CAter282_4316</name>
</gene>
<accession>A0A127QPM0</accession>
<reference evidence="1 2" key="1">
    <citation type="submission" date="2015-11" db="EMBL/GenBank/DDBJ databases">
        <title>Exploring the genomic traits of fungus-feeding bacterial genus Collimonas.</title>
        <authorList>
            <person name="Song C."/>
            <person name="Schmidt R."/>
            <person name="de Jager V."/>
            <person name="Krzyzanowska D."/>
            <person name="Jongedijk E."/>
            <person name="Cankar K."/>
            <person name="Beekwilder J."/>
            <person name="van Veen A."/>
            <person name="de Boer W."/>
            <person name="van Veen J.A."/>
            <person name="Garbeva P."/>
        </authorList>
    </citation>
    <scope>NUCLEOTIDE SEQUENCE [LARGE SCALE GENOMIC DNA]</scope>
    <source>
        <strain evidence="1 2">Ter282</strain>
    </source>
</reference>
<keyword evidence="2" id="KW-1185">Reference proteome</keyword>
<name>A0A127QPM0_9BURK</name>
<proteinExistence type="predicted"/>
<dbReference type="PATRIC" id="fig|279058.18.peg.4251"/>
<organism evidence="1 2">
    <name type="scientific">Collimonas arenae</name>
    <dbReference type="NCBI Taxonomy" id="279058"/>
    <lineage>
        <taxon>Bacteria</taxon>
        <taxon>Pseudomonadati</taxon>
        <taxon>Pseudomonadota</taxon>
        <taxon>Betaproteobacteria</taxon>
        <taxon>Burkholderiales</taxon>
        <taxon>Oxalobacteraceae</taxon>
        <taxon>Collimonas</taxon>
    </lineage>
</organism>
<dbReference type="RefSeq" id="WP_061534841.1">
    <property type="nucleotide sequence ID" value="NZ_CP013233.1"/>
</dbReference>
<dbReference type="EMBL" id="CP013235">
    <property type="protein sequence ID" value="AMP11976.1"/>
    <property type="molecule type" value="Genomic_DNA"/>
</dbReference>
<dbReference type="OrthoDB" id="7001291at2"/>